<evidence type="ECO:0000313" key="2">
    <source>
        <dbReference type="EMBL" id="KAL0352249.1"/>
    </source>
</evidence>
<accession>A0AAW2P893</accession>
<dbReference type="EMBL" id="JACGWM010000009">
    <property type="protein sequence ID" value="KAL0352249.1"/>
    <property type="molecule type" value="Genomic_DNA"/>
</dbReference>
<name>A0AAW2P893_9LAMI</name>
<sequence length="322" mass="36382">MTQPPLAISKIQSSYARDCHDSSSQRTNSRTIGTGNPSLMLDLECSRRPLGVGFLAAKLMRRPNPRVNLSICGHFVVILNPRSISVENQSRNMQGAFSQKAYHLLAKCGYDFFVGPIKVKQHVARKPDDSSGNSNEEEIEIIIGTNHVSIDEGSTRTFPKELNLGTIEESHPIFVSALLSLEEEEQYFKTLGTTKSECRPKTKNARPFAPLKRIYCYKVMPFRLKNAGATYQRAMPNIVDDMLHKKVESYVDDLVVKIKKRGEHLADLQIVFDRLRNYNLKMNLPKCAFGVSFEKFLGFIVRHRGIEVDPTKVDAIEKMPPP</sequence>
<protein>
    <submittedName>
        <fullName evidence="2">Retrovirus-related Pol polyprotein from transposon.6</fullName>
    </submittedName>
</protein>
<reference evidence="2" key="2">
    <citation type="journal article" date="2024" name="Plant">
        <title>Genomic evolution and insights into agronomic trait innovations of Sesamum species.</title>
        <authorList>
            <person name="Miao H."/>
            <person name="Wang L."/>
            <person name="Qu L."/>
            <person name="Liu H."/>
            <person name="Sun Y."/>
            <person name="Le M."/>
            <person name="Wang Q."/>
            <person name="Wei S."/>
            <person name="Zheng Y."/>
            <person name="Lin W."/>
            <person name="Duan Y."/>
            <person name="Cao H."/>
            <person name="Xiong S."/>
            <person name="Wang X."/>
            <person name="Wei L."/>
            <person name="Li C."/>
            <person name="Ma Q."/>
            <person name="Ju M."/>
            <person name="Zhao R."/>
            <person name="Li G."/>
            <person name="Mu C."/>
            <person name="Tian Q."/>
            <person name="Mei H."/>
            <person name="Zhang T."/>
            <person name="Gao T."/>
            <person name="Zhang H."/>
        </authorList>
    </citation>
    <scope>NUCLEOTIDE SEQUENCE</scope>
    <source>
        <strain evidence="2">KEN8</strain>
    </source>
</reference>
<dbReference type="CDD" id="cd01647">
    <property type="entry name" value="RT_LTR"/>
    <property type="match status" value="1"/>
</dbReference>
<dbReference type="InterPro" id="IPR000477">
    <property type="entry name" value="RT_dom"/>
</dbReference>
<dbReference type="PANTHER" id="PTHR24559:SF439">
    <property type="entry name" value="RETROTRANSPOSON, UNCLASSIFIED-LIKE PROTEIN"/>
    <property type="match status" value="1"/>
</dbReference>
<dbReference type="InterPro" id="IPR053134">
    <property type="entry name" value="RNA-dir_DNA_polymerase"/>
</dbReference>
<dbReference type="SUPFAM" id="SSF56672">
    <property type="entry name" value="DNA/RNA polymerases"/>
    <property type="match status" value="1"/>
</dbReference>
<proteinExistence type="predicted"/>
<dbReference type="InterPro" id="IPR043502">
    <property type="entry name" value="DNA/RNA_pol_sf"/>
</dbReference>
<gene>
    <name evidence="2" type="ORF">Scaly_1613600</name>
</gene>
<comment type="caution">
    <text evidence="2">The sequence shown here is derived from an EMBL/GenBank/DDBJ whole genome shotgun (WGS) entry which is preliminary data.</text>
</comment>
<dbReference type="PANTHER" id="PTHR24559">
    <property type="entry name" value="TRANSPOSON TY3-I GAG-POL POLYPROTEIN"/>
    <property type="match status" value="1"/>
</dbReference>
<organism evidence="2">
    <name type="scientific">Sesamum calycinum</name>
    <dbReference type="NCBI Taxonomy" id="2727403"/>
    <lineage>
        <taxon>Eukaryota</taxon>
        <taxon>Viridiplantae</taxon>
        <taxon>Streptophyta</taxon>
        <taxon>Embryophyta</taxon>
        <taxon>Tracheophyta</taxon>
        <taxon>Spermatophyta</taxon>
        <taxon>Magnoliopsida</taxon>
        <taxon>eudicotyledons</taxon>
        <taxon>Gunneridae</taxon>
        <taxon>Pentapetalae</taxon>
        <taxon>asterids</taxon>
        <taxon>lamiids</taxon>
        <taxon>Lamiales</taxon>
        <taxon>Pedaliaceae</taxon>
        <taxon>Sesamum</taxon>
    </lineage>
</organism>
<dbReference type="Gene3D" id="3.30.70.270">
    <property type="match status" value="1"/>
</dbReference>
<dbReference type="InterPro" id="IPR043128">
    <property type="entry name" value="Rev_trsase/Diguanyl_cyclase"/>
</dbReference>
<evidence type="ECO:0000259" key="1">
    <source>
        <dbReference type="Pfam" id="PF00078"/>
    </source>
</evidence>
<feature type="domain" description="Reverse transcriptase" evidence="1">
    <location>
        <begin position="212"/>
        <end position="300"/>
    </location>
</feature>
<dbReference type="Pfam" id="PF00078">
    <property type="entry name" value="RVT_1"/>
    <property type="match status" value="1"/>
</dbReference>
<dbReference type="AlphaFoldDB" id="A0AAW2P893"/>
<reference evidence="2" key="1">
    <citation type="submission" date="2020-06" db="EMBL/GenBank/DDBJ databases">
        <authorList>
            <person name="Li T."/>
            <person name="Hu X."/>
            <person name="Zhang T."/>
            <person name="Song X."/>
            <person name="Zhang H."/>
            <person name="Dai N."/>
            <person name="Sheng W."/>
            <person name="Hou X."/>
            <person name="Wei L."/>
        </authorList>
    </citation>
    <scope>NUCLEOTIDE SEQUENCE</scope>
    <source>
        <strain evidence="2">KEN8</strain>
        <tissue evidence="2">Leaf</tissue>
    </source>
</reference>